<evidence type="ECO:0000256" key="3">
    <source>
        <dbReference type="ARBA" id="ARBA00023015"/>
    </source>
</evidence>
<accession>A0ABV3PEJ4</accession>
<evidence type="ECO:0000256" key="4">
    <source>
        <dbReference type="ARBA" id="ARBA00023163"/>
    </source>
</evidence>
<dbReference type="InterPro" id="IPR005561">
    <property type="entry name" value="ANTAR"/>
</dbReference>
<dbReference type="InterPro" id="IPR029016">
    <property type="entry name" value="GAF-like_dom_sf"/>
</dbReference>
<dbReference type="Gene3D" id="3.30.450.40">
    <property type="match status" value="1"/>
</dbReference>
<proteinExistence type="predicted"/>
<dbReference type="Gene3D" id="1.10.10.10">
    <property type="entry name" value="Winged helix-like DNA-binding domain superfamily/Winged helix DNA-binding domain"/>
    <property type="match status" value="1"/>
</dbReference>
<dbReference type="InterPro" id="IPR036388">
    <property type="entry name" value="WH-like_DNA-bd_sf"/>
</dbReference>
<organism evidence="6 7">
    <name type="scientific">Kineococcus endophyticus</name>
    <dbReference type="NCBI Taxonomy" id="1181883"/>
    <lineage>
        <taxon>Bacteria</taxon>
        <taxon>Bacillati</taxon>
        <taxon>Actinomycetota</taxon>
        <taxon>Actinomycetes</taxon>
        <taxon>Kineosporiales</taxon>
        <taxon>Kineosporiaceae</taxon>
        <taxon>Kineococcus</taxon>
    </lineage>
</organism>
<evidence type="ECO:0000313" key="7">
    <source>
        <dbReference type="Proteomes" id="UP001555826"/>
    </source>
</evidence>
<dbReference type="EMBL" id="JBFNQN010000024">
    <property type="protein sequence ID" value="MEW9267788.1"/>
    <property type="molecule type" value="Genomic_DNA"/>
</dbReference>
<evidence type="ECO:0000256" key="1">
    <source>
        <dbReference type="ARBA" id="ARBA00022679"/>
    </source>
</evidence>
<reference evidence="6 7" key="1">
    <citation type="submission" date="2024-07" db="EMBL/GenBank/DDBJ databases">
        <authorList>
            <person name="Thanompreechachai J."/>
            <person name="Duangmal K."/>
        </authorList>
    </citation>
    <scope>NUCLEOTIDE SEQUENCE [LARGE SCALE GENOMIC DNA]</scope>
    <source>
        <strain evidence="6 7">KCTC 19886</strain>
    </source>
</reference>
<evidence type="ECO:0000259" key="5">
    <source>
        <dbReference type="PROSITE" id="PS50921"/>
    </source>
</evidence>
<keyword evidence="2" id="KW-0418">Kinase</keyword>
<protein>
    <submittedName>
        <fullName evidence="6">GAF and ANTAR domain-containing protein</fullName>
    </submittedName>
</protein>
<evidence type="ECO:0000256" key="2">
    <source>
        <dbReference type="ARBA" id="ARBA00022777"/>
    </source>
</evidence>
<dbReference type="Pfam" id="PF13185">
    <property type="entry name" value="GAF_2"/>
    <property type="match status" value="1"/>
</dbReference>
<dbReference type="InterPro" id="IPR012074">
    <property type="entry name" value="GAF_ANTAR"/>
</dbReference>
<keyword evidence="4" id="KW-0804">Transcription</keyword>
<sequence length="259" mass="27617">MAREADVIGALVGLADSLVADYDPLELLQQLVDDCMRLLDVSAVGLLLAGHSHYSRRGGQGGRLQVAAASSEQIRTLEVIQLHGDQGPCLEAFDSGERVVAGDPAEIERCWADFAADVSAAGFRSVAAVPLRLREQRIGALGLFSDRDHVPEGDDIAVAQAFADIATITILHQQAVHDSAQVTAQLQRALDSRVLIEQAKGVIATQLGVSITDAFSILRDHARTRGAKLTQVAGAVVAGELNAQHLHTRPARSDSRRSR</sequence>
<dbReference type="PIRSF" id="PIRSF036625">
    <property type="entry name" value="GAF_ANTAR"/>
    <property type="match status" value="1"/>
</dbReference>
<comment type="caution">
    <text evidence="6">The sequence shown here is derived from an EMBL/GenBank/DDBJ whole genome shotgun (WGS) entry which is preliminary data.</text>
</comment>
<dbReference type="Proteomes" id="UP001555826">
    <property type="component" value="Unassembled WGS sequence"/>
</dbReference>
<feature type="domain" description="ANTAR" evidence="5">
    <location>
        <begin position="176"/>
        <end position="237"/>
    </location>
</feature>
<name>A0ABV3PEJ4_9ACTN</name>
<dbReference type="SMART" id="SM01012">
    <property type="entry name" value="ANTAR"/>
    <property type="match status" value="1"/>
</dbReference>
<dbReference type="PROSITE" id="PS50921">
    <property type="entry name" value="ANTAR"/>
    <property type="match status" value="1"/>
</dbReference>
<dbReference type="InterPro" id="IPR003018">
    <property type="entry name" value="GAF"/>
</dbReference>
<keyword evidence="1" id="KW-0808">Transferase</keyword>
<dbReference type="SUPFAM" id="SSF55781">
    <property type="entry name" value="GAF domain-like"/>
    <property type="match status" value="1"/>
</dbReference>
<dbReference type="RefSeq" id="WP_367641275.1">
    <property type="nucleotide sequence ID" value="NZ_JBFNQN010000024.1"/>
</dbReference>
<gene>
    <name evidence="6" type="ORF">AB1207_23855</name>
</gene>
<evidence type="ECO:0000313" key="6">
    <source>
        <dbReference type="EMBL" id="MEW9267788.1"/>
    </source>
</evidence>
<dbReference type="InterPro" id="IPR011006">
    <property type="entry name" value="CheY-like_superfamily"/>
</dbReference>
<dbReference type="SMART" id="SM00065">
    <property type="entry name" value="GAF"/>
    <property type="match status" value="1"/>
</dbReference>
<keyword evidence="3" id="KW-0805">Transcription regulation</keyword>
<keyword evidence="7" id="KW-1185">Reference proteome</keyword>
<dbReference type="Pfam" id="PF03861">
    <property type="entry name" value="ANTAR"/>
    <property type="match status" value="1"/>
</dbReference>
<dbReference type="SUPFAM" id="SSF52172">
    <property type="entry name" value="CheY-like"/>
    <property type="match status" value="1"/>
</dbReference>